<dbReference type="Gene3D" id="1.25.40.10">
    <property type="entry name" value="Tetratricopeptide repeat domain"/>
    <property type="match status" value="1"/>
</dbReference>
<sequence>MAGSVQYVDSHGASVVGFAFTELLNFRLLPRLKNTGSIRLYRPERPVMLPMGEEPFDVQNLRCQHDRRDECLGAPVSNRGGGAVHCAGAEPIALLLLDEFELRRGDSVVPVGPSGQRLMAFLALQSRPVPRGLASGVLWPDASASRGGANLRTALWRLPAPEGRPLVAVTATHLSLAPAIAVDLHEGVAWADEMLDRHSAPCPSPSEKGARIVLRGDLLPHWDEEWLPSERERFRQLRLHALERLCERLTAEGRYGQALEAGLAAVDIEPLRESGHRAVLRVHVREGNAVEALRTYSAYEYLLAAELGLRPSTAMRRLIEPVLAARAGSGPEPGSSPDRPEPLDVPGARLLDLRLEDAWS</sequence>
<reference evidence="4 5" key="1">
    <citation type="journal article" date="2019" name="Int. J. Syst. Evol. Microbiol.">
        <title>The Global Catalogue of Microorganisms (GCM) 10K type strain sequencing project: providing services to taxonomists for standard genome sequencing and annotation.</title>
        <authorList>
            <consortium name="The Broad Institute Genomics Platform"/>
            <consortium name="The Broad Institute Genome Sequencing Center for Infectious Disease"/>
            <person name="Wu L."/>
            <person name="Ma J."/>
        </authorList>
    </citation>
    <scope>NUCLEOTIDE SEQUENCE [LARGE SCALE GENOMIC DNA]</scope>
    <source>
        <strain evidence="4 5">JCM 4531</strain>
    </source>
</reference>
<dbReference type="Proteomes" id="UP001499989">
    <property type="component" value="Unassembled WGS sequence"/>
</dbReference>
<name>A0ABN3TDD9_9ACTN</name>
<dbReference type="EMBL" id="BAAASK010000029">
    <property type="protein sequence ID" value="GAA2699482.1"/>
    <property type="molecule type" value="Genomic_DNA"/>
</dbReference>
<dbReference type="PANTHER" id="PTHR35807">
    <property type="entry name" value="TRANSCRIPTIONAL REGULATOR REDD-RELATED"/>
    <property type="match status" value="1"/>
</dbReference>
<dbReference type="SMART" id="SM01043">
    <property type="entry name" value="BTAD"/>
    <property type="match status" value="1"/>
</dbReference>
<comment type="caution">
    <text evidence="4">The sequence shown here is derived from an EMBL/GenBank/DDBJ whole genome shotgun (WGS) entry which is preliminary data.</text>
</comment>
<dbReference type="RefSeq" id="WP_344572301.1">
    <property type="nucleotide sequence ID" value="NZ_BAAASK010000029.1"/>
</dbReference>
<feature type="region of interest" description="Disordered" evidence="2">
    <location>
        <begin position="326"/>
        <end position="347"/>
    </location>
</feature>
<dbReference type="InterPro" id="IPR011990">
    <property type="entry name" value="TPR-like_helical_dom_sf"/>
</dbReference>
<evidence type="ECO:0000256" key="2">
    <source>
        <dbReference type="SAM" id="MobiDB-lite"/>
    </source>
</evidence>
<proteinExistence type="predicted"/>
<keyword evidence="5" id="KW-1185">Reference proteome</keyword>
<dbReference type="Gene3D" id="1.10.10.10">
    <property type="entry name" value="Winged helix-like DNA-binding domain superfamily/Winged helix DNA-binding domain"/>
    <property type="match status" value="1"/>
</dbReference>
<evidence type="ECO:0000256" key="1">
    <source>
        <dbReference type="ARBA" id="ARBA00023012"/>
    </source>
</evidence>
<evidence type="ECO:0000313" key="4">
    <source>
        <dbReference type="EMBL" id="GAA2699482.1"/>
    </source>
</evidence>
<evidence type="ECO:0000259" key="3">
    <source>
        <dbReference type="SMART" id="SM01043"/>
    </source>
</evidence>
<dbReference type="InterPro" id="IPR005158">
    <property type="entry name" value="BTAD"/>
</dbReference>
<dbReference type="SUPFAM" id="SSF48452">
    <property type="entry name" value="TPR-like"/>
    <property type="match status" value="1"/>
</dbReference>
<dbReference type="InterPro" id="IPR051677">
    <property type="entry name" value="AfsR-DnrI-RedD_regulator"/>
</dbReference>
<keyword evidence="1" id="KW-0902">Two-component regulatory system</keyword>
<feature type="domain" description="Bacterial transcriptional activator" evidence="3">
    <location>
        <begin position="182"/>
        <end position="323"/>
    </location>
</feature>
<organism evidence="4 5">
    <name type="scientific">Streptomyces violaceolatus</name>
    <dbReference type="NCBI Taxonomy" id="67378"/>
    <lineage>
        <taxon>Bacteria</taxon>
        <taxon>Bacillati</taxon>
        <taxon>Actinomycetota</taxon>
        <taxon>Actinomycetes</taxon>
        <taxon>Kitasatosporales</taxon>
        <taxon>Streptomycetaceae</taxon>
        <taxon>Streptomyces</taxon>
        <taxon>Streptomyces violaceoruber group</taxon>
    </lineage>
</organism>
<dbReference type="Pfam" id="PF01526">
    <property type="entry name" value="DDE_Tnp_Tn3"/>
    <property type="match status" value="1"/>
</dbReference>
<dbReference type="Pfam" id="PF03704">
    <property type="entry name" value="BTAD"/>
    <property type="match status" value="1"/>
</dbReference>
<dbReference type="InterPro" id="IPR036388">
    <property type="entry name" value="WH-like_DNA-bd_sf"/>
</dbReference>
<gene>
    <name evidence="4" type="ORF">GCM10010310_66550</name>
</gene>
<accession>A0ABN3TDD9</accession>
<dbReference type="InterPro" id="IPR002513">
    <property type="entry name" value="Tn3_Tnp_DDE_dom"/>
</dbReference>
<protein>
    <recommendedName>
        <fullName evidence="3">Bacterial transcriptional activator domain-containing protein</fullName>
    </recommendedName>
</protein>
<evidence type="ECO:0000313" key="5">
    <source>
        <dbReference type="Proteomes" id="UP001499989"/>
    </source>
</evidence>